<dbReference type="GO" id="GO:0009044">
    <property type="term" value="F:xylan 1,4-beta-xylosidase activity"/>
    <property type="evidence" value="ECO:0007669"/>
    <property type="project" value="InterPro"/>
</dbReference>
<gene>
    <name evidence="5" type="ORF">B1A_04800</name>
</gene>
<feature type="non-terminal residue" evidence="5">
    <location>
        <position position="232"/>
    </location>
</feature>
<reference evidence="5" key="2">
    <citation type="journal article" date="2014" name="ISME J.">
        <title>Microbial stratification in low pH oxic and suboxic macroscopic growths along an acid mine drainage.</title>
        <authorList>
            <person name="Mendez-Garcia C."/>
            <person name="Mesa V."/>
            <person name="Sprenger R.R."/>
            <person name="Richter M."/>
            <person name="Diez M.S."/>
            <person name="Solano J."/>
            <person name="Bargiela R."/>
            <person name="Golyshina O.V."/>
            <person name="Manteca A."/>
            <person name="Ramos J.L."/>
            <person name="Gallego J.R."/>
            <person name="Llorente I."/>
            <person name="Martins Dos Santos V.A."/>
            <person name="Jensen O.N."/>
            <person name="Pelaez A.I."/>
            <person name="Sanchez J."/>
            <person name="Ferrer M."/>
        </authorList>
    </citation>
    <scope>NUCLEOTIDE SEQUENCE</scope>
</reference>
<keyword evidence="2" id="KW-0378">Hydrolase</keyword>
<dbReference type="PANTHER" id="PTHR42721">
    <property type="entry name" value="SUGAR HYDROLASE-RELATED"/>
    <property type="match status" value="1"/>
</dbReference>
<evidence type="ECO:0000256" key="1">
    <source>
        <dbReference type="ARBA" id="ARBA00005336"/>
    </source>
</evidence>
<dbReference type="Pfam" id="PF00933">
    <property type="entry name" value="Glyco_hydro_3"/>
    <property type="match status" value="1"/>
</dbReference>
<evidence type="ECO:0000256" key="3">
    <source>
        <dbReference type="SAM" id="MobiDB-lite"/>
    </source>
</evidence>
<dbReference type="InterPro" id="IPR001764">
    <property type="entry name" value="Glyco_hydro_3_N"/>
</dbReference>
<dbReference type="Gene3D" id="3.20.20.300">
    <property type="entry name" value="Glycoside hydrolase, family 3, N-terminal domain"/>
    <property type="match status" value="1"/>
</dbReference>
<dbReference type="InterPro" id="IPR017853">
    <property type="entry name" value="GH"/>
</dbReference>
<protein>
    <submittedName>
        <fullName evidence="5">Beta-glucosidase</fullName>
    </submittedName>
</protein>
<dbReference type="SUPFAM" id="SSF51445">
    <property type="entry name" value="(Trans)glycosidases"/>
    <property type="match status" value="1"/>
</dbReference>
<feature type="region of interest" description="Disordered" evidence="3">
    <location>
        <begin position="1"/>
        <end position="29"/>
    </location>
</feature>
<dbReference type="InterPro" id="IPR036962">
    <property type="entry name" value="Glyco_hydro_3_N_sf"/>
</dbReference>
<accession>T1BV69</accession>
<dbReference type="PANTHER" id="PTHR42721:SF3">
    <property type="entry name" value="BETA-D-XYLOSIDASE 5-RELATED"/>
    <property type="match status" value="1"/>
</dbReference>
<comment type="caution">
    <text evidence="5">The sequence shown here is derived from an EMBL/GenBank/DDBJ whole genome shotgun (WGS) entry which is preliminary data.</text>
</comment>
<name>T1BV69_9ZZZZ</name>
<proteinExistence type="inferred from homology"/>
<comment type="similarity">
    <text evidence="1">Belongs to the glycosyl hydrolase 3 family.</text>
</comment>
<dbReference type="GO" id="GO:0045493">
    <property type="term" value="P:xylan catabolic process"/>
    <property type="evidence" value="ECO:0007669"/>
    <property type="project" value="InterPro"/>
</dbReference>
<feature type="non-terminal residue" evidence="5">
    <location>
        <position position="1"/>
    </location>
</feature>
<organism evidence="5">
    <name type="scientific">mine drainage metagenome</name>
    <dbReference type="NCBI Taxonomy" id="410659"/>
    <lineage>
        <taxon>unclassified sequences</taxon>
        <taxon>metagenomes</taxon>
        <taxon>ecological metagenomes</taxon>
    </lineage>
</organism>
<evidence type="ECO:0000313" key="5">
    <source>
        <dbReference type="EMBL" id="EQD73742.1"/>
    </source>
</evidence>
<dbReference type="GO" id="GO:0031222">
    <property type="term" value="P:arabinan catabolic process"/>
    <property type="evidence" value="ECO:0007669"/>
    <property type="project" value="TreeGrafter"/>
</dbReference>
<evidence type="ECO:0000259" key="4">
    <source>
        <dbReference type="Pfam" id="PF00933"/>
    </source>
</evidence>
<dbReference type="EMBL" id="AUZX01003497">
    <property type="protein sequence ID" value="EQD73742.1"/>
    <property type="molecule type" value="Genomic_DNA"/>
</dbReference>
<dbReference type="AlphaFoldDB" id="T1BV69"/>
<evidence type="ECO:0000256" key="2">
    <source>
        <dbReference type="ARBA" id="ARBA00022801"/>
    </source>
</evidence>
<sequence length="232" mass="25571">DRRLGLALTGRAAPQDAPPEGSQAGSLDTGPIARDAFEAARGRAAEIVGKLTLAEKISQFGTRVPAIPRLNLPAFNFYSGEALHGLMYKGEVTSFPLPLAMGCSWNPELVHRVFTAVSDEAWAWHKVKGWASSEQKFFQPGGLTFFSPPTVNMGTRDPRWGRIAENYAEDTLLVGKLAAQAIRGMQGDDPRFLKTICCAKHFIANDTEDDRQTTSATVDPRSFWEYYSRSFE</sequence>
<dbReference type="GO" id="GO:0046556">
    <property type="term" value="F:alpha-L-arabinofuranosidase activity"/>
    <property type="evidence" value="ECO:0007669"/>
    <property type="project" value="TreeGrafter"/>
</dbReference>
<reference evidence="5" key="1">
    <citation type="submission" date="2013-08" db="EMBL/GenBank/DDBJ databases">
        <authorList>
            <person name="Mendez C."/>
            <person name="Richter M."/>
            <person name="Ferrer M."/>
            <person name="Sanchez J."/>
        </authorList>
    </citation>
    <scope>NUCLEOTIDE SEQUENCE</scope>
</reference>
<dbReference type="InterPro" id="IPR044993">
    <property type="entry name" value="BXL"/>
</dbReference>
<feature type="domain" description="Glycoside hydrolase family 3 N-terminal" evidence="4">
    <location>
        <begin position="77"/>
        <end position="219"/>
    </location>
</feature>